<dbReference type="PANTHER" id="PTHR30349">
    <property type="entry name" value="PHAGE INTEGRASE-RELATED"/>
    <property type="match status" value="1"/>
</dbReference>
<accession>A0A2C6MJJ8</accession>
<dbReference type="PROSITE" id="PS51900">
    <property type="entry name" value="CB"/>
    <property type="match status" value="1"/>
</dbReference>
<gene>
    <name evidence="9" type="ORF">P378_01595</name>
</gene>
<keyword evidence="10" id="KW-1185">Reference proteome</keyword>
<evidence type="ECO:0000256" key="5">
    <source>
        <dbReference type="ARBA" id="ARBA00023172"/>
    </source>
</evidence>
<evidence type="ECO:0000313" key="10">
    <source>
        <dbReference type="Proteomes" id="UP000222564"/>
    </source>
</evidence>
<proteinExistence type="inferred from homology"/>
<dbReference type="InterPro" id="IPR011010">
    <property type="entry name" value="DNA_brk_join_enz"/>
</dbReference>
<dbReference type="Pfam" id="PF02899">
    <property type="entry name" value="Phage_int_SAM_1"/>
    <property type="match status" value="1"/>
</dbReference>
<dbReference type="RefSeq" id="WP_099082022.1">
    <property type="nucleotide sequence ID" value="NZ_AWQQ01000013.1"/>
</dbReference>
<dbReference type="GO" id="GO:0003677">
    <property type="term" value="F:DNA binding"/>
    <property type="evidence" value="ECO:0007669"/>
    <property type="project" value="UniProtKB-UniRule"/>
</dbReference>
<evidence type="ECO:0000256" key="6">
    <source>
        <dbReference type="PROSITE-ProRule" id="PRU01248"/>
    </source>
</evidence>
<comment type="function">
    <text evidence="1">Site-specific tyrosine recombinase, which acts by catalyzing the cutting and rejoining of the recombining DNA molecules.</text>
</comment>
<comment type="caution">
    <text evidence="9">The sequence shown here is derived from an EMBL/GenBank/DDBJ whole genome shotgun (WGS) entry which is preliminary data.</text>
</comment>
<feature type="domain" description="Core-binding (CB)" evidence="8">
    <location>
        <begin position="4"/>
        <end position="97"/>
    </location>
</feature>
<evidence type="ECO:0000259" key="8">
    <source>
        <dbReference type="PROSITE" id="PS51900"/>
    </source>
</evidence>
<evidence type="ECO:0000256" key="3">
    <source>
        <dbReference type="ARBA" id="ARBA00022908"/>
    </source>
</evidence>
<organism evidence="9 10">
    <name type="scientific">Desulforamulus profundi</name>
    <dbReference type="NCBI Taxonomy" id="1383067"/>
    <lineage>
        <taxon>Bacteria</taxon>
        <taxon>Bacillati</taxon>
        <taxon>Bacillota</taxon>
        <taxon>Clostridia</taxon>
        <taxon>Eubacteriales</taxon>
        <taxon>Peptococcaceae</taxon>
        <taxon>Desulforamulus</taxon>
    </lineage>
</organism>
<dbReference type="OrthoDB" id="9771888at2"/>
<comment type="similarity">
    <text evidence="2">Belongs to the 'phage' integrase family.</text>
</comment>
<dbReference type="AlphaFoldDB" id="A0A2C6MJJ8"/>
<dbReference type="PANTHER" id="PTHR30349:SF41">
    <property type="entry name" value="INTEGRASE_RECOMBINASE PROTEIN MJ0367-RELATED"/>
    <property type="match status" value="1"/>
</dbReference>
<dbReference type="Proteomes" id="UP000222564">
    <property type="component" value="Unassembled WGS sequence"/>
</dbReference>
<evidence type="ECO:0000256" key="4">
    <source>
        <dbReference type="ARBA" id="ARBA00023125"/>
    </source>
</evidence>
<dbReference type="CDD" id="cd01182">
    <property type="entry name" value="INT_RitC_C_like"/>
    <property type="match status" value="1"/>
</dbReference>
<evidence type="ECO:0000259" key="7">
    <source>
        <dbReference type="PROSITE" id="PS51898"/>
    </source>
</evidence>
<dbReference type="Gene3D" id="1.10.150.130">
    <property type="match status" value="1"/>
</dbReference>
<dbReference type="InterPro" id="IPR002104">
    <property type="entry name" value="Integrase_catalytic"/>
</dbReference>
<dbReference type="EMBL" id="AWQQ01000013">
    <property type="protein sequence ID" value="PHJ39743.1"/>
    <property type="molecule type" value="Genomic_DNA"/>
</dbReference>
<dbReference type="InterPro" id="IPR013762">
    <property type="entry name" value="Integrase-like_cat_sf"/>
</dbReference>
<keyword evidence="5" id="KW-0233">DNA recombination</keyword>
<dbReference type="InterPro" id="IPR050090">
    <property type="entry name" value="Tyrosine_recombinase_XerCD"/>
</dbReference>
<sequence length="339" mass="38997">MRPTDFSKSLTDFLTCYLPGEKGASKNTIASYKDTFILFLAFMKDEKGILADKVMLKHVNKEIVVDFLDWIEEKRHCCAATRNVRLAALHSFFQYLQYQSPENLLEWQRILSIPVKKTEKPSISYLSLEGIRLLLEQPDCSTRNGRRDLALLSLMYDSGARVQEIIDLTPSMVRLDVPCTVKLIGKGNKSRVVPLLDVQVKFLKTYMVEQKLLEPHANLYPLFSNSRKEKLTRAGVNYILEKYAKQARLKNPTLIPEKLSCHCLRHSKAMHLLQSGVNLVYIRDILGHTSVQVTEVYARTDSRQKREAIEKAYTDVTPKDTPSWLVNDDLLEWLKSFSK</sequence>
<reference evidence="9 10" key="1">
    <citation type="submission" date="2013-09" db="EMBL/GenBank/DDBJ databases">
        <title>Biodegradation of hydrocarbons in the deep terrestrial subsurface : characterization of a microbial consortium composed of two Desulfotomaculum species originating from a deep geological formation.</title>
        <authorList>
            <person name="Aullo T."/>
            <person name="Berlendis S."/>
            <person name="Lascourreges J.-F."/>
            <person name="Dessort D."/>
            <person name="Saint-Laurent S."/>
            <person name="Schraauwers B."/>
            <person name="Mas J."/>
            <person name="Magot M."/>
            <person name="Ranchou-Peyruse A."/>
        </authorList>
    </citation>
    <scope>NUCLEOTIDE SEQUENCE [LARGE SCALE GENOMIC DNA]</scope>
    <source>
        <strain evidence="9 10">Bs107</strain>
    </source>
</reference>
<dbReference type="PROSITE" id="PS51898">
    <property type="entry name" value="TYR_RECOMBINASE"/>
    <property type="match status" value="1"/>
</dbReference>
<dbReference type="SUPFAM" id="SSF56349">
    <property type="entry name" value="DNA breaking-rejoining enzymes"/>
    <property type="match status" value="1"/>
</dbReference>
<dbReference type="GO" id="GO:0015074">
    <property type="term" value="P:DNA integration"/>
    <property type="evidence" value="ECO:0007669"/>
    <property type="project" value="UniProtKB-KW"/>
</dbReference>
<dbReference type="InterPro" id="IPR004107">
    <property type="entry name" value="Integrase_SAM-like_N"/>
</dbReference>
<evidence type="ECO:0000256" key="2">
    <source>
        <dbReference type="ARBA" id="ARBA00008857"/>
    </source>
</evidence>
<dbReference type="InterPro" id="IPR044068">
    <property type="entry name" value="CB"/>
</dbReference>
<feature type="domain" description="Tyr recombinase" evidence="7">
    <location>
        <begin position="121"/>
        <end position="310"/>
    </location>
</feature>
<name>A0A2C6MJJ8_9FIRM</name>
<evidence type="ECO:0000256" key="1">
    <source>
        <dbReference type="ARBA" id="ARBA00003283"/>
    </source>
</evidence>
<dbReference type="GO" id="GO:0006310">
    <property type="term" value="P:DNA recombination"/>
    <property type="evidence" value="ECO:0007669"/>
    <property type="project" value="UniProtKB-KW"/>
</dbReference>
<protein>
    <submittedName>
        <fullName evidence="9">Integrase</fullName>
    </submittedName>
</protein>
<dbReference type="Pfam" id="PF00589">
    <property type="entry name" value="Phage_integrase"/>
    <property type="match status" value="1"/>
</dbReference>
<evidence type="ECO:0000313" key="9">
    <source>
        <dbReference type="EMBL" id="PHJ39743.1"/>
    </source>
</evidence>
<dbReference type="InterPro" id="IPR010998">
    <property type="entry name" value="Integrase_recombinase_N"/>
</dbReference>
<keyword evidence="3" id="KW-0229">DNA integration</keyword>
<dbReference type="Gene3D" id="1.10.443.10">
    <property type="entry name" value="Intergrase catalytic core"/>
    <property type="match status" value="1"/>
</dbReference>
<keyword evidence="4 6" id="KW-0238">DNA-binding</keyword>